<dbReference type="RefSeq" id="WP_317997072.1">
    <property type="nucleotide sequence ID" value="NZ_AP025523.1"/>
</dbReference>
<feature type="transmembrane region" description="Helical" evidence="6">
    <location>
        <begin position="329"/>
        <end position="349"/>
    </location>
</feature>
<dbReference type="GO" id="GO:0015658">
    <property type="term" value="F:branched-chain amino acid transmembrane transporter activity"/>
    <property type="evidence" value="ECO:0007669"/>
    <property type="project" value="InterPro"/>
</dbReference>
<dbReference type="PANTHER" id="PTHR30482:SF17">
    <property type="entry name" value="ABC TRANSPORTER ATP-BINDING PROTEIN"/>
    <property type="match status" value="1"/>
</dbReference>
<sequence length="397" mass="43492">MSGQHDSGALRQAQRDVKPALGARPANGAAALLTHPLLWTAILFVALPFVAGANPFKGNWSGFVGIATTMVIFALFASGFNLLFGHVGELSFGHAMFFTLGAYTTALYTAGFNVTVFGTAVSHGKGDNLFVALVLSLAVALLWAWVLARVVVPRSSGIYFSMITLAFAQVIYFVTFHWSELTGGEDGLQNITRPSVFGNAWLSSSDHFYWFCAICAFLALCLLHFILRSPFGSVLHAIRENKQRARFLGYDVDKYRVNAFVLSALFPAVAGWLWTYFQQAINPDAGSVEYSGNVVMMSMLGGVQTFLGPILGASIYYEIQNNVSQLTKYWEAWIGIVFVIVVLVGPRGIMGFLDDIRHYGAGTTFRRYFSRQARVELEMQEELPALDEPAATETAAP</sequence>
<protein>
    <recommendedName>
        <fullName evidence="9">Branched-chain amino acid ABC transporter permease</fullName>
    </recommendedName>
</protein>
<dbReference type="Pfam" id="PF02653">
    <property type="entry name" value="BPD_transp_2"/>
    <property type="match status" value="1"/>
</dbReference>
<feature type="transmembrane region" description="Helical" evidence="6">
    <location>
        <begin position="63"/>
        <end position="84"/>
    </location>
</feature>
<dbReference type="KEGG" id="vab:WPS_13600"/>
<evidence type="ECO:0000256" key="1">
    <source>
        <dbReference type="ARBA" id="ARBA00004651"/>
    </source>
</evidence>
<feature type="transmembrane region" description="Helical" evidence="6">
    <location>
        <begin position="158"/>
        <end position="178"/>
    </location>
</feature>
<evidence type="ECO:0000313" key="7">
    <source>
        <dbReference type="EMBL" id="BDE06084.1"/>
    </source>
</evidence>
<dbReference type="InterPro" id="IPR001851">
    <property type="entry name" value="ABC_transp_permease"/>
</dbReference>
<dbReference type="CDD" id="cd06581">
    <property type="entry name" value="TM_PBP1_LivM_like"/>
    <property type="match status" value="1"/>
</dbReference>
<name>A0AAN1XW45_UNVUL</name>
<reference evidence="7 8" key="1">
    <citation type="journal article" date="2022" name="ISME Commun">
        <title>Vulcanimicrobium alpinus gen. nov. sp. nov., the first cultivated representative of the candidate phylum 'Eremiobacterota', is a metabolically versatile aerobic anoxygenic phototroph.</title>
        <authorList>
            <person name="Yabe S."/>
            <person name="Muto K."/>
            <person name="Abe K."/>
            <person name="Yokota A."/>
            <person name="Staudigel H."/>
            <person name="Tebo B.M."/>
        </authorList>
    </citation>
    <scope>NUCLEOTIDE SEQUENCE [LARGE SCALE GENOMIC DNA]</scope>
    <source>
        <strain evidence="7 8">WC8-2</strain>
    </source>
</reference>
<evidence type="ECO:0000256" key="2">
    <source>
        <dbReference type="ARBA" id="ARBA00022475"/>
    </source>
</evidence>
<feature type="transmembrane region" description="Helical" evidence="6">
    <location>
        <begin position="28"/>
        <end position="51"/>
    </location>
</feature>
<dbReference type="AlphaFoldDB" id="A0AAN1XW45"/>
<keyword evidence="2" id="KW-1003">Cell membrane</keyword>
<gene>
    <name evidence="7" type="ORF">WPS_13600</name>
</gene>
<evidence type="ECO:0000256" key="5">
    <source>
        <dbReference type="ARBA" id="ARBA00023136"/>
    </source>
</evidence>
<dbReference type="Proteomes" id="UP001317532">
    <property type="component" value="Chromosome"/>
</dbReference>
<accession>A0AAN1XW45</accession>
<feature type="transmembrane region" description="Helical" evidence="6">
    <location>
        <begin position="255"/>
        <end position="274"/>
    </location>
</feature>
<comment type="subcellular location">
    <subcellularLocation>
        <location evidence="1">Cell membrane</location>
        <topology evidence="1">Multi-pass membrane protein</topology>
    </subcellularLocation>
</comment>
<dbReference type="InterPro" id="IPR043428">
    <property type="entry name" value="LivM-like"/>
</dbReference>
<feature type="transmembrane region" description="Helical" evidence="6">
    <location>
        <begin position="208"/>
        <end position="227"/>
    </location>
</feature>
<proteinExistence type="predicted"/>
<feature type="transmembrane region" description="Helical" evidence="6">
    <location>
        <begin position="294"/>
        <end position="317"/>
    </location>
</feature>
<keyword evidence="3 6" id="KW-0812">Transmembrane</keyword>
<keyword evidence="5 6" id="KW-0472">Membrane</keyword>
<organism evidence="7 8">
    <name type="scientific">Vulcanimicrobium alpinum</name>
    <dbReference type="NCBI Taxonomy" id="3016050"/>
    <lineage>
        <taxon>Bacteria</taxon>
        <taxon>Bacillati</taxon>
        <taxon>Vulcanimicrobiota</taxon>
        <taxon>Vulcanimicrobiia</taxon>
        <taxon>Vulcanimicrobiales</taxon>
        <taxon>Vulcanimicrobiaceae</taxon>
        <taxon>Vulcanimicrobium</taxon>
    </lineage>
</organism>
<dbReference type="PANTHER" id="PTHR30482">
    <property type="entry name" value="HIGH-AFFINITY BRANCHED-CHAIN AMINO ACID TRANSPORT SYSTEM PERMEASE"/>
    <property type="match status" value="1"/>
</dbReference>
<keyword evidence="4 6" id="KW-1133">Transmembrane helix</keyword>
<dbReference type="GO" id="GO:0005886">
    <property type="term" value="C:plasma membrane"/>
    <property type="evidence" value="ECO:0007669"/>
    <property type="project" value="UniProtKB-SubCell"/>
</dbReference>
<dbReference type="EMBL" id="AP025523">
    <property type="protein sequence ID" value="BDE06084.1"/>
    <property type="molecule type" value="Genomic_DNA"/>
</dbReference>
<evidence type="ECO:0000256" key="4">
    <source>
        <dbReference type="ARBA" id="ARBA00022989"/>
    </source>
</evidence>
<feature type="transmembrane region" description="Helical" evidence="6">
    <location>
        <begin position="129"/>
        <end position="151"/>
    </location>
</feature>
<evidence type="ECO:0000313" key="8">
    <source>
        <dbReference type="Proteomes" id="UP001317532"/>
    </source>
</evidence>
<evidence type="ECO:0008006" key="9">
    <source>
        <dbReference type="Google" id="ProtNLM"/>
    </source>
</evidence>
<feature type="transmembrane region" description="Helical" evidence="6">
    <location>
        <begin position="96"/>
        <end position="117"/>
    </location>
</feature>
<evidence type="ECO:0000256" key="3">
    <source>
        <dbReference type="ARBA" id="ARBA00022692"/>
    </source>
</evidence>
<keyword evidence="8" id="KW-1185">Reference proteome</keyword>
<evidence type="ECO:0000256" key="6">
    <source>
        <dbReference type="SAM" id="Phobius"/>
    </source>
</evidence>